<evidence type="ECO:0000313" key="14">
    <source>
        <dbReference type="Proteomes" id="UP000253472"/>
    </source>
</evidence>
<dbReference type="STRING" id="5486.A0A367YG54"/>
<keyword evidence="6 12" id="KW-0812">Transmembrane</keyword>
<keyword evidence="14" id="KW-1185">Reference proteome</keyword>
<protein>
    <submittedName>
        <fullName evidence="13">Putative alpha-1,3-mannosyltransferase MNN1</fullName>
    </submittedName>
</protein>
<evidence type="ECO:0000256" key="11">
    <source>
        <dbReference type="ARBA" id="ARBA00023180"/>
    </source>
</evidence>
<keyword evidence="7" id="KW-0735">Signal-anchor</keyword>
<comment type="pathway">
    <text evidence="2">Protein modification; protein glycosylation.</text>
</comment>
<evidence type="ECO:0000313" key="13">
    <source>
        <dbReference type="EMBL" id="RCK64846.1"/>
    </source>
</evidence>
<dbReference type="EMBL" id="QLNQ01000021">
    <property type="protein sequence ID" value="RCK64846.1"/>
    <property type="molecule type" value="Genomic_DNA"/>
</dbReference>
<dbReference type="UniPathway" id="UPA00378"/>
<comment type="caution">
    <text evidence="13">The sequence shown here is derived from an EMBL/GenBank/DDBJ whole genome shotgun (WGS) entry which is preliminary data.</text>
</comment>
<gene>
    <name evidence="13" type="primary">MNN1_0</name>
    <name evidence="13" type="ORF">Cantr_00657</name>
</gene>
<dbReference type="AlphaFoldDB" id="A0A367YG54"/>
<sequence length="777" mass="90682">MLRKLSAVRNRLRMLIYLGGSLWIFYILYFINSNFSNDKSAASNHSIYNVYDNYNYEDYQNKPGSQKDDANNTEGISEAVHFTNHTTFLSLADHFLHNETKLEDHTSDIYENIFKSHDLDTILGTLNFKQRCDLYFKNVFIDNVNWIFDLEYNYDVKTDGDDWKNWVEENKVTLKEKFAPKEKTLKKEDVEEWFRDFTKDEYLAYKIKYNEQQIINLVSLFRIFNKCYVTNDEVAQIDKVSSFVNTQRKLVHGMNPSIPGFSLNKAESLVDLLTASPATFENRVYPWISKQYPVYQRYTGKVHHQPPNFYKLLGDPVQKTKKNIKPSRESSEEPFMKRFKNKCNGRGLVLTIGDQHVEHTVHLIHLLRALDNRLPIQIVYYDDVSEDAKKKIVTAAQEDFKALPESFKKVSYMFGDLYLDTKGKGLPPQEIWFVNAYNSIQKNFRGKFARFGNKFLAAFFNSFDEFMLIDADTVMMKPPEYFFNLQGFIDTGTFFFRDRAVHKRSVDDGKLIERVSPNKIDTLMFDIPMMTNHTRNNDYFRGVQHFQESGLLLIDKNRHFSSLLMILEANVIQRLRKLSYGDKEVIWMGFAINGDEDYTFNKNAAGAIGELTPPDDRLRPDGTRHHSHEICANHPCHISGEDNHSLLWMNSGFRFCHQADEVDFEEEAKHKSRLKFLTSANAFRTFYHAPLRITHAIVPPLAPDLQDRKNADDEPGGGWLWEKNYCKKYMWCAYSSIGGRQKDETKPDNTIEGLIVSYSEEETNLFNYLGDIWIGTE</sequence>
<keyword evidence="8 12" id="KW-1133">Transmembrane helix</keyword>
<keyword evidence="5 13" id="KW-0808">Transferase</keyword>
<dbReference type="Proteomes" id="UP000253472">
    <property type="component" value="Unassembled WGS sequence"/>
</dbReference>
<dbReference type="InterPro" id="IPR022751">
    <property type="entry name" value="Alpha_mannosyltransferase"/>
</dbReference>
<comment type="similarity">
    <text evidence="3">Belongs to the MNN1/MNT family.</text>
</comment>
<accession>A0A367YG54</accession>
<name>A0A367YG54_9ASCO</name>
<keyword evidence="10 12" id="KW-0472">Membrane</keyword>
<keyword evidence="9" id="KW-0333">Golgi apparatus</keyword>
<proteinExistence type="inferred from homology"/>
<feature type="transmembrane region" description="Helical" evidence="12">
    <location>
        <begin position="12"/>
        <end position="31"/>
    </location>
</feature>
<dbReference type="SUPFAM" id="SSF53448">
    <property type="entry name" value="Nucleotide-diphospho-sugar transferases"/>
    <property type="match status" value="1"/>
</dbReference>
<keyword evidence="11" id="KW-0325">Glycoprotein</keyword>
<keyword evidence="4 13" id="KW-0328">Glycosyltransferase</keyword>
<dbReference type="GO" id="GO:0000033">
    <property type="term" value="F:alpha-1,3-mannosyltransferase activity"/>
    <property type="evidence" value="ECO:0007669"/>
    <property type="project" value="TreeGrafter"/>
</dbReference>
<dbReference type="PANTHER" id="PTHR31392:SF1">
    <property type="entry name" value="ALPHA-1,3-MANNOSYLTRANSFERASE MNN1-RELATED"/>
    <property type="match status" value="1"/>
</dbReference>
<dbReference type="PANTHER" id="PTHR31392">
    <property type="entry name" value="ALPHA-1,3-MANNOSYLTRANSFERASE MNN1-RELATED"/>
    <property type="match status" value="1"/>
</dbReference>
<evidence type="ECO:0000256" key="4">
    <source>
        <dbReference type="ARBA" id="ARBA00022676"/>
    </source>
</evidence>
<dbReference type="InterPro" id="IPR029044">
    <property type="entry name" value="Nucleotide-diphossugar_trans"/>
</dbReference>
<comment type="subcellular location">
    <subcellularLocation>
        <location evidence="1">Golgi apparatus membrane</location>
        <topology evidence="1">Single-pass type II membrane protein</topology>
    </subcellularLocation>
</comment>
<evidence type="ECO:0000256" key="3">
    <source>
        <dbReference type="ARBA" id="ARBA00009105"/>
    </source>
</evidence>
<dbReference type="GO" id="GO:0006493">
    <property type="term" value="P:protein O-linked glycosylation"/>
    <property type="evidence" value="ECO:0007669"/>
    <property type="project" value="TreeGrafter"/>
</dbReference>
<evidence type="ECO:0000256" key="10">
    <source>
        <dbReference type="ARBA" id="ARBA00023136"/>
    </source>
</evidence>
<evidence type="ECO:0000256" key="8">
    <source>
        <dbReference type="ARBA" id="ARBA00022989"/>
    </source>
</evidence>
<evidence type="ECO:0000256" key="9">
    <source>
        <dbReference type="ARBA" id="ARBA00023034"/>
    </source>
</evidence>
<evidence type="ECO:0000256" key="6">
    <source>
        <dbReference type="ARBA" id="ARBA00022692"/>
    </source>
</evidence>
<evidence type="ECO:0000256" key="1">
    <source>
        <dbReference type="ARBA" id="ARBA00004323"/>
    </source>
</evidence>
<evidence type="ECO:0000256" key="2">
    <source>
        <dbReference type="ARBA" id="ARBA00004922"/>
    </source>
</evidence>
<reference evidence="13 14" key="1">
    <citation type="submission" date="2018-06" db="EMBL/GenBank/DDBJ databases">
        <title>Whole genome sequencing of Candida tropicalis (genome annotated by CSBL at Korea University).</title>
        <authorList>
            <person name="Ahn J."/>
        </authorList>
    </citation>
    <scope>NUCLEOTIDE SEQUENCE [LARGE SCALE GENOMIC DNA]</scope>
    <source>
        <strain evidence="13 14">ATCC 20962</strain>
    </source>
</reference>
<evidence type="ECO:0000256" key="5">
    <source>
        <dbReference type="ARBA" id="ARBA00022679"/>
    </source>
</evidence>
<organism evidence="13 14">
    <name type="scientific">Candida viswanathii</name>
    <dbReference type="NCBI Taxonomy" id="5486"/>
    <lineage>
        <taxon>Eukaryota</taxon>
        <taxon>Fungi</taxon>
        <taxon>Dikarya</taxon>
        <taxon>Ascomycota</taxon>
        <taxon>Saccharomycotina</taxon>
        <taxon>Pichiomycetes</taxon>
        <taxon>Debaryomycetaceae</taxon>
        <taxon>Candida/Lodderomyces clade</taxon>
        <taxon>Candida</taxon>
    </lineage>
</organism>
<dbReference type="OrthoDB" id="430354at2759"/>
<evidence type="ECO:0000256" key="12">
    <source>
        <dbReference type="SAM" id="Phobius"/>
    </source>
</evidence>
<dbReference type="GO" id="GO:0000139">
    <property type="term" value="C:Golgi membrane"/>
    <property type="evidence" value="ECO:0007669"/>
    <property type="project" value="UniProtKB-SubCell"/>
</dbReference>
<dbReference type="GO" id="GO:0046354">
    <property type="term" value="P:mannan biosynthetic process"/>
    <property type="evidence" value="ECO:0007669"/>
    <property type="project" value="UniProtKB-ARBA"/>
</dbReference>
<dbReference type="Pfam" id="PF11051">
    <property type="entry name" value="Mannosyl_trans3"/>
    <property type="match status" value="1"/>
</dbReference>
<evidence type="ECO:0000256" key="7">
    <source>
        <dbReference type="ARBA" id="ARBA00022968"/>
    </source>
</evidence>